<dbReference type="InterPro" id="IPR007039">
    <property type="entry name" value="TrbC/VirB2"/>
</dbReference>
<feature type="transmembrane region" description="Helical" evidence="1">
    <location>
        <begin position="72"/>
        <end position="95"/>
    </location>
</feature>
<comment type="caution">
    <text evidence="3">The sequence shown here is derived from an EMBL/GenBank/DDBJ whole genome shotgun (WGS) entry which is preliminary data.</text>
</comment>
<dbReference type="STRING" id="1454004.AW11_01143"/>
<dbReference type="InterPro" id="IPR059173">
    <property type="entry name" value="TraA_dom"/>
</dbReference>
<keyword evidence="4" id="KW-1185">Reference proteome</keyword>
<dbReference type="AlphaFoldDB" id="A0A011PRE2"/>
<protein>
    <recommendedName>
        <fullName evidence="5">Pili assembly chaperone</fullName>
    </recommendedName>
</protein>
<feature type="chain" id="PRO_5001461785" description="Pili assembly chaperone" evidence="2">
    <location>
        <begin position="26"/>
        <end position="97"/>
    </location>
</feature>
<dbReference type="Proteomes" id="UP000022141">
    <property type="component" value="Unassembled WGS sequence"/>
</dbReference>
<feature type="signal peptide" evidence="2">
    <location>
        <begin position="1"/>
        <end position="25"/>
    </location>
</feature>
<accession>A0A011PRE2</accession>
<evidence type="ECO:0000256" key="1">
    <source>
        <dbReference type="SAM" id="Phobius"/>
    </source>
</evidence>
<keyword evidence="1" id="KW-0812">Transmembrane</keyword>
<dbReference type="NCBIfam" id="NF041281">
    <property type="entry name" value="TraA_gammapb"/>
    <property type="match status" value="1"/>
</dbReference>
<evidence type="ECO:0000313" key="4">
    <source>
        <dbReference type="Proteomes" id="UP000022141"/>
    </source>
</evidence>
<dbReference type="PROSITE" id="PS51318">
    <property type="entry name" value="TAT"/>
    <property type="match status" value="1"/>
</dbReference>
<dbReference type="InterPro" id="IPR006311">
    <property type="entry name" value="TAT_signal"/>
</dbReference>
<evidence type="ECO:0000313" key="3">
    <source>
        <dbReference type="EMBL" id="EXI89961.1"/>
    </source>
</evidence>
<gene>
    <name evidence="3" type="ORF">AW11_01143</name>
</gene>
<sequence>MNSRRSWIKGALALVLLTAATGALAGNTGTEFQSLYNWLTGMVQGYFGKAAAIAAIGLGALFSLARLNPMPILSGVAFAVFLQYAPTISTGILTATI</sequence>
<reference evidence="3" key="1">
    <citation type="submission" date="2014-02" db="EMBL/GenBank/DDBJ databases">
        <title>Expanding our view of genomic diversity in Candidatus Accumulibacter clades.</title>
        <authorList>
            <person name="Skennerton C.T."/>
            <person name="Barr J.J."/>
            <person name="Slater F.R."/>
            <person name="Bond P.L."/>
            <person name="Tyson G.W."/>
        </authorList>
    </citation>
    <scope>NUCLEOTIDE SEQUENCE [LARGE SCALE GENOMIC DNA]</scope>
</reference>
<organism evidence="3 4">
    <name type="scientific">Accumulibacter regalis</name>
    <dbReference type="NCBI Taxonomy" id="522306"/>
    <lineage>
        <taxon>Bacteria</taxon>
        <taxon>Pseudomonadati</taxon>
        <taxon>Pseudomonadota</taxon>
        <taxon>Betaproteobacteria</taxon>
        <taxon>Candidatus Accumulibacter</taxon>
    </lineage>
</organism>
<dbReference type="EMBL" id="JEMY01000011">
    <property type="protein sequence ID" value="EXI89961.1"/>
    <property type="molecule type" value="Genomic_DNA"/>
</dbReference>
<name>A0A011PRE2_ACCRE</name>
<keyword evidence="1" id="KW-1133">Transmembrane helix</keyword>
<proteinExistence type="predicted"/>
<feature type="transmembrane region" description="Helical" evidence="1">
    <location>
        <begin position="41"/>
        <end position="65"/>
    </location>
</feature>
<dbReference type="PATRIC" id="fig|1454004.3.peg.1198"/>
<evidence type="ECO:0000256" key="2">
    <source>
        <dbReference type="SAM" id="SignalP"/>
    </source>
</evidence>
<evidence type="ECO:0008006" key="5">
    <source>
        <dbReference type="Google" id="ProtNLM"/>
    </source>
</evidence>
<keyword evidence="2" id="KW-0732">Signal</keyword>
<dbReference type="Pfam" id="PF04956">
    <property type="entry name" value="TrbC"/>
    <property type="match status" value="1"/>
</dbReference>
<keyword evidence="1" id="KW-0472">Membrane</keyword>